<proteinExistence type="inferred from homology"/>
<evidence type="ECO:0000259" key="6">
    <source>
        <dbReference type="PROSITE" id="PS51910"/>
    </source>
</evidence>
<evidence type="ECO:0000256" key="4">
    <source>
        <dbReference type="ARBA" id="ARBA00022525"/>
    </source>
</evidence>
<dbReference type="Proteomes" id="UP001432322">
    <property type="component" value="Unassembled WGS sequence"/>
</dbReference>
<dbReference type="InterPro" id="IPR017853">
    <property type="entry name" value="GH"/>
</dbReference>
<dbReference type="AlphaFoldDB" id="A0AAV5UXW3"/>
<feature type="domain" description="GH18" evidence="6">
    <location>
        <begin position="142"/>
        <end position="265"/>
    </location>
</feature>
<comment type="subcellular location">
    <subcellularLocation>
        <location evidence="1">Secreted</location>
    </subcellularLocation>
</comment>
<evidence type="ECO:0000256" key="2">
    <source>
        <dbReference type="ARBA" id="ARBA00005581"/>
    </source>
</evidence>
<dbReference type="EMBL" id="BTSY01000001">
    <property type="protein sequence ID" value="GMT11959.1"/>
    <property type="molecule type" value="Genomic_DNA"/>
</dbReference>
<dbReference type="GO" id="GO:0060320">
    <property type="term" value="P:rejection of self pollen"/>
    <property type="evidence" value="ECO:0007669"/>
    <property type="project" value="UniProtKB-KW"/>
</dbReference>
<dbReference type="InterPro" id="IPR001223">
    <property type="entry name" value="Glyco_hydro18_cat"/>
</dbReference>
<reference evidence="7" key="1">
    <citation type="submission" date="2023-10" db="EMBL/GenBank/DDBJ databases">
        <title>Genome assembly of Pristionchus species.</title>
        <authorList>
            <person name="Yoshida K."/>
            <person name="Sommer R.J."/>
        </authorList>
    </citation>
    <scope>NUCLEOTIDE SEQUENCE</scope>
    <source>
        <strain evidence="7">RS5133</strain>
    </source>
</reference>
<dbReference type="Pfam" id="PF00704">
    <property type="entry name" value="Glyco_hydro_18"/>
    <property type="match status" value="1"/>
</dbReference>
<sequence length="265" mass="30187">MCDLEDLECEDYCLWKFYDTPNWKAYGYIEVRLFKFFSFFEGFRIVDQKFNAPKKAGCNPNKEVSILWADERTCDDNSAIEARCMSGSDKAEFKPVGREYNGLTFKPNIWGSTLFFIEFIDENGEKLGFDVYGGKSNNRASKGNFYYAVRNDGIYHGKKPIQVSIEQVRKLTHVIFAFIATSSDGSVDFGVVSEDDSSPDAAALARARFDDLKSKARRANAGVRMLFAVGGWDNSQYFSAIAADEGKRRRFVDSCADFLKRLRFR</sequence>
<dbReference type="Pfam" id="PF05938">
    <property type="entry name" value="Self-incomp_S1"/>
    <property type="match status" value="1"/>
</dbReference>
<dbReference type="PROSITE" id="PS51910">
    <property type="entry name" value="GH18_2"/>
    <property type="match status" value="1"/>
</dbReference>
<dbReference type="SUPFAM" id="SSF51445">
    <property type="entry name" value="(Trans)glycosidases"/>
    <property type="match status" value="1"/>
</dbReference>
<accession>A0AAV5UXW3</accession>
<gene>
    <name evidence="7" type="ORF">PFISCL1PPCAC_3256</name>
</gene>
<keyword evidence="5" id="KW-0732">Signal</keyword>
<evidence type="ECO:0000256" key="3">
    <source>
        <dbReference type="ARBA" id="ARBA00022471"/>
    </source>
</evidence>
<name>A0AAV5UXW3_9BILA</name>
<evidence type="ECO:0000256" key="1">
    <source>
        <dbReference type="ARBA" id="ARBA00004613"/>
    </source>
</evidence>
<evidence type="ECO:0000313" key="7">
    <source>
        <dbReference type="EMBL" id="GMT11959.1"/>
    </source>
</evidence>
<comment type="similarity">
    <text evidence="2">Belongs to the plant self-incompatibility (S1) protein family.</text>
</comment>
<keyword evidence="3" id="KW-0713">Self-incompatibility</keyword>
<dbReference type="GO" id="GO:0005975">
    <property type="term" value="P:carbohydrate metabolic process"/>
    <property type="evidence" value="ECO:0007669"/>
    <property type="project" value="InterPro"/>
</dbReference>
<dbReference type="Gene3D" id="3.20.20.80">
    <property type="entry name" value="Glycosidases"/>
    <property type="match status" value="1"/>
</dbReference>
<keyword evidence="8" id="KW-1185">Reference proteome</keyword>
<evidence type="ECO:0000256" key="5">
    <source>
        <dbReference type="ARBA" id="ARBA00022729"/>
    </source>
</evidence>
<dbReference type="GO" id="GO:0005576">
    <property type="term" value="C:extracellular region"/>
    <property type="evidence" value="ECO:0007669"/>
    <property type="project" value="UniProtKB-SubCell"/>
</dbReference>
<dbReference type="PANTHER" id="PTHR46073:SF1">
    <property type="entry name" value="GH18 DOMAIN-CONTAINING PROTEIN-RELATED"/>
    <property type="match status" value="1"/>
</dbReference>
<protein>
    <recommendedName>
        <fullName evidence="6">GH18 domain-containing protein</fullName>
    </recommendedName>
</protein>
<keyword evidence="4" id="KW-0964">Secreted</keyword>
<dbReference type="PANTHER" id="PTHR46073">
    <property type="entry name" value="CHITINASE"/>
    <property type="match status" value="1"/>
</dbReference>
<organism evidence="7 8">
    <name type="scientific">Pristionchus fissidentatus</name>
    <dbReference type="NCBI Taxonomy" id="1538716"/>
    <lineage>
        <taxon>Eukaryota</taxon>
        <taxon>Metazoa</taxon>
        <taxon>Ecdysozoa</taxon>
        <taxon>Nematoda</taxon>
        <taxon>Chromadorea</taxon>
        <taxon>Rhabditida</taxon>
        <taxon>Rhabditina</taxon>
        <taxon>Diplogasteromorpha</taxon>
        <taxon>Diplogasteroidea</taxon>
        <taxon>Neodiplogasteridae</taxon>
        <taxon>Pristionchus</taxon>
    </lineage>
</organism>
<comment type="caution">
    <text evidence="7">The sequence shown here is derived from an EMBL/GenBank/DDBJ whole genome shotgun (WGS) entry which is preliminary data.</text>
</comment>
<evidence type="ECO:0000313" key="8">
    <source>
        <dbReference type="Proteomes" id="UP001432322"/>
    </source>
</evidence>
<dbReference type="InterPro" id="IPR010264">
    <property type="entry name" value="Self-incomp_S1"/>
</dbReference>